<evidence type="ECO:0000313" key="2">
    <source>
        <dbReference type="Proteomes" id="UP001060085"/>
    </source>
</evidence>
<protein>
    <submittedName>
        <fullName evidence="1">Uncharacterized protein</fullName>
    </submittedName>
</protein>
<gene>
    <name evidence="1" type="ORF">M9H77_12700</name>
</gene>
<evidence type="ECO:0000313" key="1">
    <source>
        <dbReference type="EMBL" id="KAI5672336.1"/>
    </source>
</evidence>
<dbReference type="Proteomes" id="UP001060085">
    <property type="component" value="Linkage Group LG03"/>
</dbReference>
<comment type="caution">
    <text evidence="1">The sequence shown here is derived from an EMBL/GenBank/DDBJ whole genome shotgun (WGS) entry which is preliminary data.</text>
</comment>
<sequence>MLKLEIKRSGEKGVEFLLVLKLFMTLKLSFLMNQLQSLIVLQLYKSLICLTKWLKFEAEQEFLTYGLGLPLHVNVVEFTIDSVETIQQNDTQSGKFTLQQLFQQSKVVDHEENLDNGLILLMLISGLVLGSSFYGLKYNLVGVEERVGLFAFISTFLLSITTKALPIFLQEREILMKEIYHVGAIEFLIMQ</sequence>
<organism evidence="1 2">
    <name type="scientific">Catharanthus roseus</name>
    <name type="common">Madagascar periwinkle</name>
    <name type="synonym">Vinca rosea</name>
    <dbReference type="NCBI Taxonomy" id="4058"/>
    <lineage>
        <taxon>Eukaryota</taxon>
        <taxon>Viridiplantae</taxon>
        <taxon>Streptophyta</taxon>
        <taxon>Embryophyta</taxon>
        <taxon>Tracheophyta</taxon>
        <taxon>Spermatophyta</taxon>
        <taxon>Magnoliopsida</taxon>
        <taxon>eudicotyledons</taxon>
        <taxon>Gunneridae</taxon>
        <taxon>Pentapetalae</taxon>
        <taxon>asterids</taxon>
        <taxon>lamiids</taxon>
        <taxon>Gentianales</taxon>
        <taxon>Apocynaceae</taxon>
        <taxon>Rauvolfioideae</taxon>
        <taxon>Vinceae</taxon>
        <taxon>Catharanthinae</taxon>
        <taxon>Catharanthus</taxon>
    </lineage>
</organism>
<keyword evidence="2" id="KW-1185">Reference proteome</keyword>
<name>A0ACC0BI56_CATRO</name>
<dbReference type="EMBL" id="CM044703">
    <property type="protein sequence ID" value="KAI5672336.1"/>
    <property type="molecule type" value="Genomic_DNA"/>
</dbReference>
<proteinExistence type="predicted"/>
<accession>A0ACC0BI56</accession>
<reference evidence="2" key="1">
    <citation type="journal article" date="2023" name="Nat. Plants">
        <title>Single-cell RNA sequencing provides a high-resolution roadmap for understanding the multicellular compartmentation of specialized metabolism.</title>
        <authorList>
            <person name="Sun S."/>
            <person name="Shen X."/>
            <person name="Li Y."/>
            <person name="Li Y."/>
            <person name="Wang S."/>
            <person name="Li R."/>
            <person name="Zhang H."/>
            <person name="Shen G."/>
            <person name="Guo B."/>
            <person name="Wei J."/>
            <person name="Xu J."/>
            <person name="St-Pierre B."/>
            <person name="Chen S."/>
            <person name="Sun C."/>
        </authorList>
    </citation>
    <scope>NUCLEOTIDE SEQUENCE [LARGE SCALE GENOMIC DNA]</scope>
</reference>